<dbReference type="GO" id="GO:0016740">
    <property type="term" value="F:transferase activity"/>
    <property type="evidence" value="ECO:0007669"/>
    <property type="project" value="UniProtKB-KW"/>
</dbReference>
<evidence type="ECO:0000313" key="2">
    <source>
        <dbReference type="EMBL" id="GAA1970174.1"/>
    </source>
</evidence>
<dbReference type="SUPFAM" id="SSF89796">
    <property type="entry name" value="CoA-transferase family III (CaiB/BaiF)"/>
    <property type="match status" value="1"/>
</dbReference>
<evidence type="ECO:0000313" key="3">
    <source>
        <dbReference type="Proteomes" id="UP001500571"/>
    </source>
</evidence>
<proteinExistence type="predicted"/>
<organism evidence="2 3">
    <name type="scientific">Nocardioides panacihumi</name>
    <dbReference type="NCBI Taxonomy" id="400774"/>
    <lineage>
        <taxon>Bacteria</taxon>
        <taxon>Bacillati</taxon>
        <taxon>Actinomycetota</taxon>
        <taxon>Actinomycetes</taxon>
        <taxon>Propionibacteriales</taxon>
        <taxon>Nocardioidaceae</taxon>
        <taxon>Nocardioides</taxon>
    </lineage>
</organism>
<dbReference type="InterPro" id="IPR003673">
    <property type="entry name" value="CoA-Trfase_fam_III"/>
</dbReference>
<dbReference type="Proteomes" id="UP001500571">
    <property type="component" value="Unassembled WGS sequence"/>
</dbReference>
<dbReference type="RefSeq" id="WP_344046776.1">
    <property type="nucleotide sequence ID" value="NZ_BAAAPB010000004.1"/>
</dbReference>
<evidence type="ECO:0000256" key="1">
    <source>
        <dbReference type="ARBA" id="ARBA00022679"/>
    </source>
</evidence>
<protein>
    <submittedName>
        <fullName evidence="2">CoA transferase</fullName>
    </submittedName>
</protein>
<keyword evidence="1 2" id="KW-0808">Transferase</keyword>
<dbReference type="InterPro" id="IPR050483">
    <property type="entry name" value="CoA-transferase_III_domain"/>
</dbReference>
<comment type="caution">
    <text evidence="2">The sequence shown here is derived from an EMBL/GenBank/DDBJ whole genome shotgun (WGS) entry which is preliminary data.</text>
</comment>
<dbReference type="PANTHER" id="PTHR48207:SF3">
    <property type="entry name" value="SUCCINATE--HYDROXYMETHYLGLUTARATE COA-TRANSFERASE"/>
    <property type="match status" value="1"/>
</dbReference>
<dbReference type="PANTHER" id="PTHR48207">
    <property type="entry name" value="SUCCINATE--HYDROXYMETHYLGLUTARATE COA-TRANSFERASE"/>
    <property type="match status" value="1"/>
</dbReference>
<dbReference type="InterPro" id="IPR023606">
    <property type="entry name" value="CoA-Trfase_III_dom_1_sf"/>
</dbReference>
<reference evidence="2 3" key="1">
    <citation type="journal article" date="2019" name="Int. J. Syst. Evol. Microbiol.">
        <title>The Global Catalogue of Microorganisms (GCM) 10K type strain sequencing project: providing services to taxonomists for standard genome sequencing and annotation.</title>
        <authorList>
            <consortium name="The Broad Institute Genomics Platform"/>
            <consortium name="The Broad Institute Genome Sequencing Center for Infectious Disease"/>
            <person name="Wu L."/>
            <person name="Ma J."/>
        </authorList>
    </citation>
    <scope>NUCLEOTIDE SEQUENCE [LARGE SCALE GENOMIC DNA]</scope>
    <source>
        <strain evidence="2 3">JCM 15309</strain>
    </source>
</reference>
<accession>A0ABN2RJH3</accession>
<dbReference type="EMBL" id="BAAAPB010000004">
    <property type="protein sequence ID" value="GAA1970174.1"/>
    <property type="molecule type" value="Genomic_DNA"/>
</dbReference>
<keyword evidence="3" id="KW-1185">Reference proteome</keyword>
<gene>
    <name evidence="2" type="ORF">GCM10009798_33620</name>
</gene>
<name>A0ABN2RJH3_9ACTN</name>
<dbReference type="Pfam" id="PF02515">
    <property type="entry name" value="CoA_transf_3"/>
    <property type="match status" value="1"/>
</dbReference>
<dbReference type="Gene3D" id="3.40.50.10540">
    <property type="entry name" value="Crotonobetainyl-coa:carnitine coa-transferase, domain 1"/>
    <property type="match status" value="1"/>
</dbReference>
<sequence length="380" mass="39738">MSSAEELRDWATSGAMWLTGRSAGPPVVPPGRGATTVRESLATLGPGVPAIPGLLGERAAHAGLGRNAPWSCGGAFRTLAAADGWVGLSLARPTDIELLPALVEGPVGPDPWAAVAEWAGTRSAGDAQDRLRLLGLPGGRVPDTPPDDRPGVLEAVLGRRTVVDRPLVVDFTSLWAGPLCAHLLGLTGACVVKVESVQRPDGARSGPPEFFRILHDDHDQLVLDFATELDRLHDLVASADLVLEASRPRALQQLGLIAEDVVAAGTSWLSITARGRSSDAVGFGDDVAASAGLVHVDDGTPVPVGDAIADPLSGVAAAVAGRAALDSEDARLIDVSMLHVAAETVRPPASRVDHHVRLRDGEWWLDTAEDVVRVERPRTR</sequence>